<name>A0A8S1KZW2_PARPR</name>
<feature type="signal peptide" evidence="1">
    <location>
        <begin position="1"/>
        <end position="16"/>
    </location>
</feature>
<proteinExistence type="predicted"/>
<evidence type="ECO:0000256" key="1">
    <source>
        <dbReference type="SAM" id="SignalP"/>
    </source>
</evidence>
<protein>
    <recommendedName>
        <fullName evidence="2">PPC domain-containing protein</fullName>
    </recommendedName>
</protein>
<dbReference type="PROSITE" id="PS51742">
    <property type="entry name" value="PPC"/>
    <property type="match status" value="1"/>
</dbReference>
<dbReference type="CDD" id="cd11378">
    <property type="entry name" value="DUF296"/>
    <property type="match status" value="1"/>
</dbReference>
<feature type="chain" id="PRO_5035914905" description="PPC domain-containing protein" evidence="1">
    <location>
        <begin position="17"/>
        <end position="151"/>
    </location>
</feature>
<accession>A0A8S1KZW2</accession>
<reference evidence="3" key="1">
    <citation type="submission" date="2021-01" db="EMBL/GenBank/DDBJ databases">
        <authorList>
            <consortium name="Genoscope - CEA"/>
            <person name="William W."/>
        </authorList>
    </citation>
    <scope>NUCLEOTIDE SEQUENCE</scope>
</reference>
<comment type="caution">
    <text evidence="3">The sequence shown here is derived from an EMBL/GenBank/DDBJ whole genome shotgun (WGS) entry which is preliminary data.</text>
</comment>
<feature type="domain" description="PPC" evidence="2">
    <location>
        <begin position="17"/>
        <end position="151"/>
    </location>
</feature>
<gene>
    <name evidence="3" type="ORF">PPRIM_AZ9-3.1.T0280092</name>
</gene>
<dbReference type="AlphaFoldDB" id="A0A8S1KZW2"/>
<evidence type="ECO:0000259" key="2">
    <source>
        <dbReference type="PROSITE" id="PS51742"/>
    </source>
</evidence>
<sequence>MIIILCIFFAIIQANSISEIRSHTLRFRPNQNIVKELQQYIEINQIKAASISTCVGSLLKCSIRFANQPEFTEINGHFEIVSLVGTISVYGQHIHISLSDTEGKMIGGHLPFYDNECIIYTTAEIVLLEHIDTIYARKLDPTYGYYELYII</sequence>
<dbReference type="OMA" id="TEINGHF"/>
<keyword evidence="1" id="KW-0732">Signal</keyword>
<organism evidence="3 4">
    <name type="scientific">Paramecium primaurelia</name>
    <dbReference type="NCBI Taxonomy" id="5886"/>
    <lineage>
        <taxon>Eukaryota</taxon>
        <taxon>Sar</taxon>
        <taxon>Alveolata</taxon>
        <taxon>Ciliophora</taxon>
        <taxon>Intramacronucleata</taxon>
        <taxon>Oligohymenophorea</taxon>
        <taxon>Peniculida</taxon>
        <taxon>Parameciidae</taxon>
        <taxon>Paramecium</taxon>
    </lineage>
</organism>
<evidence type="ECO:0000313" key="3">
    <source>
        <dbReference type="EMBL" id="CAD8058912.1"/>
    </source>
</evidence>
<dbReference type="PANTHER" id="PTHR34988">
    <property type="entry name" value="PROTEIN, PUTATIVE-RELATED"/>
    <property type="match status" value="1"/>
</dbReference>
<dbReference type="EMBL" id="CAJJDM010000027">
    <property type="protein sequence ID" value="CAD8058912.1"/>
    <property type="molecule type" value="Genomic_DNA"/>
</dbReference>
<dbReference type="PANTHER" id="PTHR34988:SF1">
    <property type="entry name" value="DNA-BINDING PROTEIN"/>
    <property type="match status" value="1"/>
</dbReference>
<dbReference type="Pfam" id="PF03479">
    <property type="entry name" value="PCC"/>
    <property type="match status" value="1"/>
</dbReference>
<evidence type="ECO:0000313" key="4">
    <source>
        <dbReference type="Proteomes" id="UP000688137"/>
    </source>
</evidence>
<dbReference type="InterPro" id="IPR005175">
    <property type="entry name" value="PPC_dom"/>
</dbReference>
<dbReference type="Proteomes" id="UP000688137">
    <property type="component" value="Unassembled WGS sequence"/>
</dbReference>
<keyword evidence="4" id="KW-1185">Reference proteome</keyword>